<dbReference type="STRING" id="10195.A0A3M7PJM6"/>
<dbReference type="InterPro" id="IPR009836">
    <property type="entry name" value="GRDP-like"/>
</dbReference>
<reference evidence="1 2" key="1">
    <citation type="journal article" date="2018" name="Sci. Rep.">
        <title>Genomic signatures of local adaptation to the degree of environmental predictability in rotifers.</title>
        <authorList>
            <person name="Franch-Gras L."/>
            <person name="Hahn C."/>
            <person name="Garcia-Roger E.M."/>
            <person name="Carmona M.J."/>
            <person name="Serra M."/>
            <person name="Gomez A."/>
        </authorList>
    </citation>
    <scope>NUCLEOTIDE SEQUENCE [LARGE SCALE GENOMIC DNA]</scope>
    <source>
        <strain evidence="1">HYR1</strain>
    </source>
</reference>
<gene>
    <name evidence="1" type="ORF">BpHYR1_047844</name>
</gene>
<evidence type="ECO:0000313" key="2">
    <source>
        <dbReference type="Proteomes" id="UP000276133"/>
    </source>
</evidence>
<comment type="caution">
    <text evidence="1">The sequence shown here is derived from an EMBL/GenBank/DDBJ whole genome shotgun (WGS) entry which is preliminary data.</text>
</comment>
<sequence>MDVAWIWHCHMLSPIHYREETFGTIFPHSCQSLNDMHFKQVQTVSLWENETGLSFDNNKPNSVDASYENFKSEFSCDLFESSKRQKNFNYQVSLPHFHSENFLTTALESYRKLLYLNKLYPKRFFVPCYAIAIIWHSHQLFPIEYNQDCCEMFGRIFPHDNSVNDRLYDSKPGTCIWITNFKLFTSSWKRTFREEFIFSGGMYRGSEPNEIKYTASDDLNLQDYCDKLRSANFRIDELTLNNEKRILLISLFRTTNELIISNEILTNKFKTNREIVFDESETRLILKIRLKEKFIEQFINVIDTGYLKYSIFDVKSEKNIIKFDFVKNNFELVDKFYIIDECKSFDLKDRFEDDDNEKNVKEVKFSVIPDRENLLIAMVENCKKNLENKPGLRACHSVTVRNEGIKVYDAEILHIPGLKWSSIRILYNGGCVASAHLIDSSQLPSPYQVEPSFCSFNPKRERALLARGEYGDFAIIKASWEGKKLNSSFEEGSIGYLYITIVELDTCVCHSGGGGCDSGGGGCDSGGVCGC</sequence>
<protein>
    <submittedName>
        <fullName evidence="1">Glycine-rich domain-containing 2-like</fullName>
    </submittedName>
</protein>
<dbReference type="PANTHER" id="PTHR34365">
    <property type="entry name" value="ENOLASE (DUF1399)"/>
    <property type="match status" value="1"/>
</dbReference>
<dbReference type="Proteomes" id="UP000276133">
    <property type="component" value="Unassembled WGS sequence"/>
</dbReference>
<dbReference type="OrthoDB" id="2684236at2759"/>
<dbReference type="Pfam" id="PF07173">
    <property type="entry name" value="GRDP-like"/>
    <property type="match status" value="1"/>
</dbReference>
<name>A0A3M7PJM6_BRAPC</name>
<evidence type="ECO:0000313" key="1">
    <source>
        <dbReference type="EMBL" id="RMZ98900.1"/>
    </source>
</evidence>
<keyword evidence="2" id="KW-1185">Reference proteome</keyword>
<organism evidence="1 2">
    <name type="scientific">Brachionus plicatilis</name>
    <name type="common">Marine rotifer</name>
    <name type="synonym">Brachionus muelleri</name>
    <dbReference type="NCBI Taxonomy" id="10195"/>
    <lineage>
        <taxon>Eukaryota</taxon>
        <taxon>Metazoa</taxon>
        <taxon>Spiralia</taxon>
        <taxon>Gnathifera</taxon>
        <taxon>Rotifera</taxon>
        <taxon>Eurotatoria</taxon>
        <taxon>Monogononta</taxon>
        <taxon>Pseudotrocha</taxon>
        <taxon>Ploima</taxon>
        <taxon>Brachionidae</taxon>
        <taxon>Brachionus</taxon>
    </lineage>
</organism>
<dbReference type="AlphaFoldDB" id="A0A3M7PJM6"/>
<dbReference type="PANTHER" id="PTHR34365:SF7">
    <property type="entry name" value="GLYCINE-RICH DOMAIN-CONTAINING PROTEIN 1"/>
    <property type="match status" value="1"/>
</dbReference>
<accession>A0A3M7PJM6</accession>
<proteinExistence type="predicted"/>
<dbReference type="EMBL" id="REGN01010496">
    <property type="protein sequence ID" value="RMZ98900.1"/>
    <property type="molecule type" value="Genomic_DNA"/>
</dbReference>